<sequence>MGHRVSIKGSLPADKINAGRLSLRKKRNDQYCNLCLQQAVLTKDHVPTKGWGNSEEILVERFQESTFIDSFQPRLYQGGVYYQTICRKCNNEILGSVDEAIAEFASICKMQFENQRRVFQAKIRPNAILRAILGHVVSVRLHTDRSETTDTLIRDYLIHGKPLSPRIRVYVWPFLIPKSLRIARDFVYADARNREISGICSVIKFYPIAVVIQLDGNHLSAPSFHEFSTLSAVDHLLVPLDFSTQFDPRFPEQAKEVDPHYVVVAGKGYADGIEAV</sequence>
<accession>E6PHU2</accession>
<gene>
    <name evidence="1" type="ORF">CARN1_0510</name>
</gene>
<proteinExistence type="predicted"/>
<organism evidence="1">
    <name type="scientific">mine drainage metagenome</name>
    <dbReference type="NCBI Taxonomy" id="410659"/>
    <lineage>
        <taxon>unclassified sequences</taxon>
        <taxon>metagenomes</taxon>
        <taxon>ecological metagenomes</taxon>
    </lineage>
</organism>
<dbReference type="EMBL" id="CABL01000019">
    <property type="protein sequence ID" value="CBH76030.1"/>
    <property type="molecule type" value="Genomic_DNA"/>
</dbReference>
<dbReference type="AlphaFoldDB" id="E6PHU2"/>
<evidence type="ECO:0000313" key="1">
    <source>
        <dbReference type="EMBL" id="CBH76030.1"/>
    </source>
</evidence>
<name>E6PHU2_9ZZZZ</name>
<protein>
    <submittedName>
        <fullName evidence="1">Uncharacterized protein</fullName>
    </submittedName>
</protein>
<comment type="caution">
    <text evidence="1">The sequence shown here is derived from an EMBL/GenBank/DDBJ whole genome shotgun (WGS) entry which is preliminary data.</text>
</comment>
<reference evidence="1" key="1">
    <citation type="submission" date="2009-10" db="EMBL/GenBank/DDBJ databases">
        <title>Diversity of trophic interactions inside an arsenic-rich microbial ecosystem.</title>
        <authorList>
            <person name="Bertin P.N."/>
            <person name="Heinrich-Salmeron A."/>
            <person name="Pelletier E."/>
            <person name="Goulhen-Chollet F."/>
            <person name="Arsene-Ploetze F."/>
            <person name="Gallien S."/>
            <person name="Calteau A."/>
            <person name="Vallenet D."/>
            <person name="Casiot C."/>
            <person name="Chane-Woon-Ming B."/>
            <person name="Giloteaux L."/>
            <person name="Barakat M."/>
            <person name="Bonnefoy V."/>
            <person name="Bruneel O."/>
            <person name="Chandler M."/>
            <person name="Cleiss J."/>
            <person name="Duran R."/>
            <person name="Elbaz-Poulichet F."/>
            <person name="Fonknechten N."/>
            <person name="Lauga B."/>
            <person name="Mornico D."/>
            <person name="Ortet P."/>
            <person name="Schaeffer C."/>
            <person name="Siguier P."/>
            <person name="Alexander Thil Smith A."/>
            <person name="Van Dorsselaer A."/>
            <person name="Weissenbach J."/>
            <person name="Medigue C."/>
            <person name="Le Paslier D."/>
        </authorList>
    </citation>
    <scope>NUCLEOTIDE SEQUENCE</scope>
</reference>